<organism evidence="1 2">
    <name type="scientific">Marilutibacter penaei</name>
    <dbReference type="NCBI Taxonomy" id="2759900"/>
    <lineage>
        <taxon>Bacteria</taxon>
        <taxon>Pseudomonadati</taxon>
        <taxon>Pseudomonadota</taxon>
        <taxon>Gammaproteobacteria</taxon>
        <taxon>Lysobacterales</taxon>
        <taxon>Lysobacteraceae</taxon>
        <taxon>Marilutibacter</taxon>
    </lineage>
</organism>
<dbReference type="EMBL" id="JACHTE010000005">
    <property type="protein sequence ID" value="MBB1088589.1"/>
    <property type="molecule type" value="Genomic_DNA"/>
</dbReference>
<protein>
    <submittedName>
        <fullName evidence="1">Glycosyltransferase</fullName>
    </submittedName>
</protein>
<dbReference type="SUPFAM" id="SSF53756">
    <property type="entry name" value="UDP-Glycosyltransferase/glycogen phosphorylase"/>
    <property type="match status" value="1"/>
</dbReference>
<keyword evidence="1" id="KW-0808">Transferase</keyword>
<accession>A0A7W3YEB4</accession>
<dbReference type="GO" id="GO:0016757">
    <property type="term" value="F:glycosyltransferase activity"/>
    <property type="evidence" value="ECO:0007669"/>
    <property type="project" value="TreeGrafter"/>
</dbReference>
<dbReference type="PANTHER" id="PTHR12526:SF636">
    <property type="entry name" value="BLL3647 PROTEIN"/>
    <property type="match status" value="1"/>
</dbReference>
<gene>
    <name evidence="1" type="ORF">H4F99_08820</name>
</gene>
<dbReference type="Pfam" id="PF13692">
    <property type="entry name" value="Glyco_trans_1_4"/>
    <property type="match status" value="1"/>
</dbReference>
<sequence>MTTSFPIRGDGREAAGSFVSDLAELLGERVSVKVVAPGERECIETWSPGVEVFRFRAPDKPLSTLSFMSFRDLVAAFRVMRSGSRVTERAVTSGPTAHVLALWALPCGYWAKRCSGKHAVPYSTWTLGSDIWSLGRVPVVRWFLRLVLRQGRYCFSDGLGLAQETQKLADREVIFLPSTRRILSQPASRTGGAPFVLTFLGRWHANKGVDILLEALGLLSDEDWNRIESVRINGGGPMEATVRRRVSDLQGAGRPVHAGGFLDKQAAEASINDADYLLIPSRIESIPLVFSDAMKLRCPVVAMPVGDLPALVGQGVGELAVDVTARAFSDAISRILRRNPVSFQPAMECMAARFDVDVAARSLLGKLLG</sequence>
<proteinExistence type="predicted"/>
<keyword evidence="2" id="KW-1185">Reference proteome</keyword>
<dbReference type="Proteomes" id="UP000552587">
    <property type="component" value="Unassembled WGS sequence"/>
</dbReference>
<reference evidence="1 2" key="1">
    <citation type="submission" date="2020-07" db="EMBL/GenBank/DDBJ databases">
        <authorList>
            <person name="Xu S."/>
            <person name="Li A."/>
        </authorList>
    </citation>
    <scope>NUCLEOTIDE SEQUENCE [LARGE SCALE GENOMIC DNA]</scope>
    <source>
        <strain evidence="1 2">SG-8</strain>
    </source>
</reference>
<dbReference type="AlphaFoldDB" id="A0A7W3YEB4"/>
<evidence type="ECO:0000313" key="1">
    <source>
        <dbReference type="EMBL" id="MBB1088589.1"/>
    </source>
</evidence>
<comment type="caution">
    <text evidence="1">The sequence shown here is derived from an EMBL/GenBank/DDBJ whole genome shotgun (WGS) entry which is preliminary data.</text>
</comment>
<dbReference type="PANTHER" id="PTHR12526">
    <property type="entry name" value="GLYCOSYLTRANSFERASE"/>
    <property type="match status" value="1"/>
</dbReference>
<name>A0A7W3YEB4_9GAMM</name>
<dbReference type="Gene3D" id="3.40.50.2000">
    <property type="entry name" value="Glycogen Phosphorylase B"/>
    <property type="match status" value="2"/>
</dbReference>
<evidence type="ECO:0000313" key="2">
    <source>
        <dbReference type="Proteomes" id="UP000552587"/>
    </source>
</evidence>